<comment type="function">
    <text evidence="4">Required for resistance to DNA-damaging agents.</text>
</comment>
<accession>A0A972VYE2</accession>
<organism evidence="6 7">
    <name type="scientific">SAR86 cluster bacterium</name>
    <dbReference type="NCBI Taxonomy" id="2030880"/>
    <lineage>
        <taxon>Bacteria</taxon>
        <taxon>Pseudomonadati</taxon>
        <taxon>Pseudomonadota</taxon>
        <taxon>Gammaproteobacteria</taxon>
        <taxon>SAR86 cluster</taxon>
    </lineage>
</organism>
<evidence type="ECO:0000256" key="2">
    <source>
        <dbReference type="ARBA" id="ARBA00008791"/>
    </source>
</evidence>
<protein>
    <submittedName>
        <fullName evidence="6">Universal stress protein</fullName>
    </submittedName>
</protein>
<comment type="caution">
    <text evidence="6">The sequence shown here is derived from an EMBL/GenBank/DDBJ whole genome shotgun (WGS) entry which is preliminary data.</text>
</comment>
<dbReference type="Gene3D" id="3.40.50.12370">
    <property type="match status" value="1"/>
</dbReference>
<gene>
    <name evidence="6" type="ORF">HQ497_14620</name>
</gene>
<dbReference type="InterPro" id="IPR006015">
    <property type="entry name" value="Universal_stress_UspA"/>
</dbReference>
<feature type="domain" description="UspA" evidence="5">
    <location>
        <begin position="153"/>
        <end position="301"/>
    </location>
</feature>
<dbReference type="SUPFAM" id="SSF52402">
    <property type="entry name" value="Adenine nucleotide alpha hydrolases-like"/>
    <property type="match status" value="2"/>
</dbReference>
<evidence type="ECO:0000313" key="7">
    <source>
        <dbReference type="Proteomes" id="UP000754644"/>
    </source>
</evidence>
<comment type="similarity">
    <text evidence="2">Belongs to the universal stress protein A family.</text>
</comment>
<dbReference type="PRINTS" id="PR01438">
    <property type="entry name" value="UNVRSLSTRESS"/>
</dbReference>
<dbReference type="EMBL" id="JABMOJ010000542">
    <property type="protein sequence ID" value="NQV66590.1"/>
    <property type="molecule type" value="Genomic_DNA"/>
</dbReference>
<evidence type="ECO:0000256" key="3">
    <source>
        <dbReference type="ARBA" id="ARBA00022490"/>
    </source>
</evidence>
<evidence type="ECO:0000256" key="1">
    <source>
        <dbReference type="ARBA" id="ARBA00004496"/>
    </source>
</evidence>
<evidence type="ECO:0000256" key="4">
    <source>
        <dbReference type="ARBA" id="ARBA00037131"/>
    </source>
</evidence>
<dbReference type="PANTHER" id="PTHR47892:SF1">
    <property type="entry name" value="UNIVERSAL STRESS PROTEIN E"/>
    <property type="match status" value="1"/>
</dbReference>
<name>A0A972VYE2_9GAMM</name>
<evidence type="ECO:0000259" key="5">
    <source>
        <dbReference type="Pfam" id="PF00582"/>
    </source>
</evidence>
<dbReference type="GO" id="GO:0005737">
    <property type="term" value="C:cytoplasm"/>
    <property type="evidence" value="ECO:0007669"/>
    <property type="project" value="UniProtKB-SubCell"/>
</dbReference>
<comment type="subcellular location">
    <subcellularLocation>
        <location evidence="1">Cytoplasm</location>
    </subcellularLocation>
</comment>
<feature type="domain" description="UspA" evidence="5">
    <location>
        <begin position="4"/>
        <end position="145"/>
    </location>
</feature>
<dbReference type="Proteomes" id="UP000754644">
    <property type="component" value="Unassembled WGS sequence"/>
</dbReference>
<proteinExistence type="inferred from homology"/>
<reference evidence="6" key="1">
    <citation type="submission" date="2020-05" db="EMBL/GenBank/DDBJ databases">
        <title>Sulfur intermediates as new biogeochemical hubs in an aquatic model microbial ecosystem.</title>
        <authorList>
            <person name="Vigneron A."/>
        </authorList>
    </citation>
    <scope>NUCLEOTIDE SEQUENCE</scope>
    <source>
        <strain evidence="6">Bin.250</strain>
    </source>
</reference>
<dbReference type="Pfam" id="PF00582">
    <property type="entry name" value="Usp"/>
    <property type="match status" value="2"/>
</dbReference>
<evidence type="ECO:0000313" key="6">
    <source>
        <dbReference type="EMBL" id="NQV66590.1"/>
    </source>
</evidence>
<dbReference type="AlphaFoldDB" id="A0A972VYE2"/>
<sequence length="311" mass="34122">MNTFKKILFFADGAKGETIALQRAAELALHNKASLTVMDVVAEVDSNDARLKPTLKRLQQALIKERKTALEALVKELFHEGGTSSIKIHVAAGKNYIGVIQTIIQKRFDLLVKSANKHNAVAATLFGNTDISLLRKCPCPVWIIKPSRKKRIDTILAAVDLTETSEAQQLARQILNLSAGLANLEKSDLHVLNAWQPNFEPHVRTLIGRQEYADMMKMLKENSHASLRALIQSTADLPVNGAMSQHLEKGHAEVVIPKFVKDHKIDLLIMGTMSRTGIPGFLIGNTAEKVLDAVDCSVLTLKPSGFKSPVA</sequence>
<dbReference type="PANTHER" id="PTHR47892">
    <property type="entry name" value="UNIVERSAL STRESS PROTEIN E"/>
    <property type="match status" value="1"/>
</dbReference>
<keyword evidence="3" id="KW-0963">Cytoplasm</keyword>
<dbReference type="InterPro" id="IPR006016">
    <property type="entry name" value="UspA"/>
</dbReference>